<accession>G4ZU46</accession>
<proteinExistence type="predicted"/>
<dbReference type="RefSeq" id="XP_009530749.1">
    <property type="nucleotide sequence ID" value="XM_009532454.1"/>
</dbReference>
<feature type="compositionally biased region" description="Low complexity" evidence="2">
    <location>
        <begin position="18"/>
        <end position="55"/>
    </location>
</feature>
<feature type="region of interest" description="Disordered" evidence="2">
    <location>
        <begin position="1"/>
        <end position="110"/>
    </location>
</feature>
<organism evidence="3 4">
    <name type="scientific">Phytophthora sojae (strain P6497)</name>
    <name type="common">Soybean stem and root rot agent</name>
    <name type="synonym">Phytophthora megasperma f. sp. glycines</name>
    <dbReference type="NCBI Taxonomy" id="1094619"/>
    <lineage>
        <taxon>Eukaryota</taxon>
        <taxon>Sar</taxon>
        <taxon>Stramenopiles</taxon>
        <taxon>Oomycota</taxon>
        <taxon>Peronosporomycetes</taxon>
        <taxon>Peronosporales</taxon>
        <taxon>Peronosporaceae</taxon>
        <taxon>Phytophthora</taxon>
    </lineage>
</organism>
<keyword evidence="4" id="KW-1185">Reference proteome</keyword>
<feature type="compositionally biased region" description="Polar residues" evidence="2">
    <location>
        <begin position="96"/>
        <end position="110"/>
    </location>
</feature>
<dbReference type="AlphaFoldDB" id="G4ZU46"/>
<reference evidence="3 4" key="1">
    <citation type="journal article" date="2006" name="Science">
        <title>Phytophthora genome sequences uncover evolutionary origins and mechanisms of pathogenesis.</title>
        <authorList>
            <person name="Tyler B.M."/>
            <person name="Tripathy S."/>
            <person name="Zhang X."/>
            <person name="Dehal P."/>
            <person name="Jiang R.H."/>
            <person name="Aerts A."/>
            <person name="Arredondo F.D."/>
            <person name="Baxter L."/>
            <person name="Bensasson D."/>
            <person name="Beynon J.L."/>
            <person name="Chapman J."/>
            <person name="Damasceno C.M."/>
            <person name="Dorrance A.E."/>
            <person name="Dou D."/>
            <person name="Dickerman A.W."/>
            <person name="Dubchak I.L."/>
            <person name="Garbelotto M."/>
            <person name="Gijzen M."/>
            <person name="Gordon S.G."/>
            <person name="Govers F."/>
            <person name="Grunwald N.J."/>
            <person name="Huang W."/>
            <person name="Ivors K.L."/>
            <person name="Jones R.W."/>
            <person name="Kamoun S."/>
            <person name="Krampis K."/>
            <person name="Lamour K.H."/>
            <person name="Lee M.K."/>
            <person name="McDonald W.H."/>
            <person name="Medina M."/>
            <person name="Meijer H.J."/>
            <person name="Nordberg E.K."/>
            <person name="Maclean D.J."/>
            <person name="Ospina-Giraldo M.D."/>
            <person name="Morris P.F."/>
            <person name="Phuntumart V."/>
            <person name="Putnam N.H."/>
            <person name="Rash S."/>
            <person name="Rose J.K."/>
            <person name="Sakihama Y."/>
            <person name="Salamov A.A."/>
            <person name="Savidor A."/>
            <person name="Scheuring C.F."/>
            <person name="Smith B.M."/>
            <person name="Sobral B.W."/>
            <person name="Terry A."/>
            <person name="Torto-Alalibo T.A."/>
            <person name="Win J."/>
            <person name="Xu Z."/>
            <person name="Zhang H."/>
            <person name="Grigoriev I.V."/>
            <person name="Rokhsar D.S."/>
            <person name="Boore J.L."/>
        </authorList>
    </citation>
    <scope>NUCLEOTIDE SEQUENCE [LARGE SCALE GENOMIC DNA]</scope>
    <source>
        <strain evidence="3 4">P6497</strain>
    </source>
</reference>
<dbReference type="KEGG" id="psoj:PHYSODRAFT_259146"/>
<evidence type="ECO:0000256" key="2">
    <source>
        <dbReference type="SAM" id="MobiDB-lite"/>
    </source>
</evidence>
<dbReference type="InParanoid" id="G4ZU46"/>
<gene>
    <name evidence="3" type="ORF">PHYSODRAFT_259146</name>
</gene>
<dbReference type="Proteomes" id="UP000002640">
    <property type="component" value="Unassembled WGS sequence"/>
</dbReference>
<feature type="non-terminal residue" evidence="3">
    <location>
        <position position="374"/>
    </location>
</feature>
<dbReference type="SMR" id="G4ZU46"/>
<keyword evidence="1" id="KW-0175">Coiled coil</keyword>
<dbReference type="GeneID" id="20639042"/>
<evidence type="ECO:0000313" key="4">
    <source>
        <dbReference type="Proteomes" id="UP000002640"/>
    </source>
</evidence>
<sequence>MTTWRARRGFIMTRRASAEAQAAAAKHAAQPSVQASGKRPVSSTAEPSSTTPARPMEGRRGASGGSNAAPSSFPPSPPATPPHEPSSGPTRFCRSEYSSSGDRTKTPSASTVVPGALYFALEDLVDGGVKKALLQSEARLDEHLDQRLADLGQLMVGLVRNPSLRIDEDLDQRLAEARSLRDVVQAVAPDALPKPYCWDEKMEELRREVQRFQDAAVESKRLSDKEHLLRLRADRLCVAASAERNRLDRDLQSCRKERDFANQRLNLSARALAQSEEMLDQLRVQVKALEDADKATQAVIAQDRLTFKNGLVRYTNTVRDFHAYLQHLEEHRFTLSQLDLGDGSTLPQVLRTFLQEFCSMEFALREATSGSKRD</sequence>
<feature type="coiled-coil region" evidence="1">
    <location>
        <begin position="202"/>
        <end position="292"/>
    </location>
</feature>
<evidence type="ECO:0000256" key="1">
    <source>
        <dbReference type="SAM" id="Coils"/>
    </source>
</evidence>
<protein>
    <submittedName>
        <fullName evidence="3">Uncharacterized protein</fullName>
    </submittedName>
</protein>
<name>G4ZU46_PHYSP</name>
<evidence type="ECO:0000313" key="3">
    <source>
        <dbReference type="EMBL" id="EGZ13320.1"/>
    </source>
</evidence>
<dbReference type="EMBL" id="JH159156">
    <property type="protein sequence ID" value="EGZ13320.1"/>
    <property type="molecule type" value="Genomic_DNA"/>
</dbReference>
<feature type="compositionally biased region" description="Pro residues" evidence="2">
    <location>
        <begin position="72"/>
        <end position="84"/>
    </location>
</feature>